<evidence type="ECO:0000256" key="2">
    <source>
        <dbReference type="ARBA" id="ARBA00004236"/>
    </source>
</evidence>
<evidence type="ECO:0000256" key="11">
    <source>
        <dbReference type="SAM" id="Phobius"/>
    </source>
</evidence>
<dbReference type="InterPro" id="IPR003594">
    <property type="entry name" value="HATPase_dom"/>
</dbReference>
<feature type="transmembrane region" description="Helical" evidence="11">
    <location>
        <begin position="146"/>
        <end position="169"/>
    </location>
</feature>
<dbReference type="SUPFAM" id="SSF55874">
    <property type="entry name" value="ATPase domain of HSP90 chaperone/DNA topoisomerase II/histidine kinase"/>
    <property type="match status" value="1"/>
</dbReference>
<dbReference type="SMART" id="SM00387">
    <property type="entry name" value="HATPase_c"/>
    <property type="match status" value="1"/>
</dbReference>
<accession>A0A3A4JRT1</accession>
<dbReference type="SMART" id="SM00388">
    <property type="entry name" value="HisKA"/>
    <property type="match status" value="1"/>
</dbReference>
<keyword evidence="7 13" id="KW-0418">Kinase</keyword>
<keyword evidence="5" id="KW-0808">Transferase</keyword>
<keyword evidence="8 11" id="KW-1133">Transmembrane helix</keyword>
<evidence type="ECO:0000256" key="1">
    <source>
        <dbReference type="ARBA" id="ARBA00000085"/>
    </source>
</evidence>
<reference evidence="13 14" key="1">
    <citation type="submission" date="2018-09" db="EMBL/GenBank/DDBJ databases">
        <title>YIM PH21274 draft genome.</title>
        <authorList>
            <person name="Miao C."/>
        </authorList>
    </citation>
    <scope>NUCLEOTIDE SEQUENCE [LARGE SCALE GENOMIC DNA]</scope>
    <source>
        <strain evidence="13 14">YIM PH 21724</strain>
    </source>
</reference>
<evidence type="ECO:0000256" key="7">
    <source>
        <dbReference type="ARBA" id="ARBA00022777"/>
    </source>
</evidence>
<dbReference type="CDD" id="cd00082">
    <property type="entry name" value="HisKA"/>
    <property type="match status" value="1"/>
</dbReference>
<keyword evidence="4" id="KW-0597">Phosphoprotein</keyword>
<dbReference type="InterPro" id="IPR003661">
    <property type="entry name" value="HisK_dim/P_dom"/>
</dbReference>
<dbReference type="Pfam" id="PF02518">
    <property type="entry name" value="HATPase_c"/>
    <property type="match status" value="1"/>
</dbReference>
<proteinExistence type="predicted"/>
<organism evidence="13 14">
    <name type="scientific">Nocardia panacis</name>
    <dbReference type="NCBI Taxonomy" id="2340916"/>
    <lineage>
        <taxon>Bacteria</taxon>
        <taxon>Bacillati</taxon>
        <taxon>Actinomycetota</taxon>
        <taxon>Actinomycetes</taxon>
        <taxon>Mycobacteriales</taxon>
        <taxon>Nocardiaceae</taxon>
        <taxon>Nocardia</taxon>
    </lineage>
</organism>
<dbReference type="RefSeq" id="WP_120043360.1">
    <property type="nucleotide sequence ID" value="NZ_QZFU01000029.1"/>
</dbReference>
<evidence type="ECO:0000256" key="5">
    <source>
        <dbReference type="ARBA" id="ARBA00022679"/>
    </source>
</evidence>
<dbReference type="SUPFAM" id="SSF47384">
    <property type="entry name" value="Homodimeric domain of signal transducing histidine kinase"/>
    <property type="match status" value="1"/>
</dbReference>
<dbReference type="OrthoDB" id="5012372at2"/>
<comment type="subcellular location">
    <subcellularLocation>
        <location evidence="2">Cell membrane</location>
    </subcellularLocation>
</comment>
<dbReference type="PRINTS" id="PR00344">
    <property type="entry name" value="BCTRLSENSOR"/>
</dbReference>
<dbReference type="InterPro" id="IPR005467">
    <property type="entry name" value="His_kinase_dom"/>
</dbReference>
<evidence type="ECO:0000256" key="10">
    <source>
        <dbReference type="ARBA" id="ARBA00023136"/>
    </source>
</evidence>
<evidence type="ECO:0000313" key="14">
    <source>
        <dbReference type="Proteomes" id="UP000266677"/>
    </source>
</evidence>
<dbReference type="EC" id="2.7.13.3" evidence="3"/>
<dbReference type="Gene3D" id="1.10.287.130">
    <property type="match status" value="1"/>
</dbReference>
<dbReference type="InterPro" id="IPR036890">
    <property type="entry name" value="HATPase_C_sf"/>
</dbReference>
<keyword evidence="9" id="KW-0902">Two-component regulatory system</keyword>
<keyword evidence="6 11" id="KW-0812">Transmembrane</keyword>
<keyword evidence="10 11" id="KW-0472">Membrane</keyword>
<evidence type="ECO:0000313" key="13">
    <source>
        <dbReference type="EMBL" id="RJO72259.1"/>
    </source>
</evidence>
<dbReference type="GO" id="GO:0005886">
    <property type="term" value="C:plasma membrane"/>
    <property type="evidence" value="ECO:0007669"/>
    <property type="project" value="UniProtKB-SubCell"/>
</dbReference>
<dbReference type="Proteomes" id="UP000266677">
    <property type="component" value="Unassembled WGS sequence"/>
</dbReference>
<dbReference type="PANTHER" id="PTHR45436:SF5">
    <property type="entry name" value="SENSOR HISTIDINE KINASE TRCS"/>
    <property type="match status" value="1"/>
</dbReference>
<evidence type="ECO:0000256" key="4">
    <source>
        <dbReference type="ARBA" id="ARBA00022553"/>
    </source>
</evidence>
<dbReference type="AlphaFoldDB" id="A0A3A4JRT1"/>
<sequence length="386" mass="40780">MLGIVVAVIDARSRAHAVDETLDRVVTGLWHGINLKTDEDAVDTDQLKSYDLANGELAVVVLTATGQGHWKQTYTHLRSWLPTEAGIKALADDAVQADILIYRDDADTVGRPVRLAARPLSFSDTSVQTVIIAGTNPGARDRDRSLLVWSLVVGGAVLVALSSGVAHLLSGRSIRQALTMVDEQERFLGDAAHELRTPLATLRLITEPRPRAPNEIERALADARGLGERLERIVAGLLARARLQAGVATVEQVQLLLDQLTEAVVEEFPHARVTVRTEPCVVVGDPALLSLAVRNLIENAITHGAVNSQAPVEVYVAQGRVSVRDHGTGPAPSLSSNPFQRGITGGRGSGIGLALVAWIADVHGGTATMEPAAGGGTIVALALPPG</sequence>
<dbReference type="Gene3D" id="3.30.565.10">
    <property type="entry name" value="Histidine kinase-like ATPase, C-terminal domain"/>
    <property type="match status" value="1"/>
</dbReference>
<dbReference type="InterPro" id="IPR036097">
    <property type="entry name" value="HisK_dim/P_sf"/>
</dbReference>
<dbReference type="PANTHER" id="PTHR45436">
    <property type="entry name" value="SENSOR HISTIDINE KINASE YKOH"/>
    <property type="match status" value="1"/>
</dbReference>
<protein>
    <recommendedName>
        <fullName evidence="3">histidine kinase</fullName>
        <ecNumber evidence="3">2.7.13.3</ecNumber>
    </recommendedName>
</protein>
<dbReference type="GO" id="GO:0000155">
    <property type="term" value="F:phosphorelay sensor kinase activity"/>
    <property type="evidence" value="ECO:0007669"/>
    <property type="project" value="InterPro"/>
</dbReference>
<dbReference type="EMBL" id="QZFU01000029">
    <property type="protein sequence ID" value="RJO72259.1"/>
    <property type="molecule type" value="Genomic_DNA"/>
</dbReference>
<dbReference type="CDD" id="cd00075">
    <property type="entry name" value="HATPase"/>
    <property type="match status" value="1"/>
</dbReference>
<gene>
    <name evidence="13" type="ORF">D5S18_24195</name>
</gene>
<evidence type="ECO:0000256" key="6">
    <source>
        <dbReference type="ARBA" id="ARBA00022692"/>
    </source>
</evidence>
<name>A0A3A4JRT1_9NOCA</name>
<evidence type="ECO:0000256" key="8">
    <source>
        <dbReference type="ARBA" id="ARBA00022989"/>
    </source>
</evidence>
<dbReference type="PROSITE" id="PS50109">
    <property type="entry name" value="HIS_KIN"/>
    <property type="match status" value="1"/>
</dbReference>
<evidence type="ECO:0000256" key="3">
    <source>
        <dbReference type="ARBA" id="ARBA00012438"/>
    </source>
</evidence>
<feature type="domain" description="Histidine kinase" evidence="12">
    <location>
        <begin position="190"/>
        <end position="386"/>
    </location>
</feature>
<evidence type="ECO:0000259" key="12">
    <source>
        <dbReference type="PROSITE" id="PS50109"/>
    </source>
</evidence>
<evidence type="ECO:0000256" key="9">
    <source>
        <dbReference type="ARBA" id="ARBA00023012"/>
    </source>
</evidence>
<keyword evidence="14" id="KW-1185">Reference proteome</keyword>
<comment type="catalytic activity">
    <reaction evidence="1">
        <text>ATP + protein L-histidine = ADP + protein N-phospho-L-histidine.</text>
        <dbReference type="EC" id="2.7.13.3"/>
    </reaction>
</comment>
<dbReference type="InterPro" id="IPR050428">
    <property type="entry name" value="TCS_sensor_his_kinase"/>
</dbReference>
<dbReference type="Pfam" id="PF00512">
    <property type="entry name" value="HisKA"/>
    <property type="match status" value="1"/>
</dbReference>
<comment type="caution">
    <text evidence="13">The sequence shown here is derived from an EMBL/GenBank/DDBJ whole genome shotgun (WGS) entry which is preliminary data.</text>
</comment>
<dbReference type="InterPro" id="IPR004358">
    <property type="entry name" value="Sig_transdc_His_kin-like_C"/>
</dbReference>